<dbReference type="Pfam" id="PF07586">
    <property type="entry name" value="HXXSHH"/>
    <property type="match status" value="1"/>
</dbReference>
<gene>
    <name evidence="1" type="ORF">PDM28_12420</name>
</gene>
<organism evidence="1 2">
    <name type="scientific">Stenotrophomonas aracearum</name>
    <dbReference type="NCBI Taxonomy" id="3003272"/>
    <lineage>
        <taxon>Bacteria</taxon>
        <taxon>Pseudomonadati</taxon>
        <taxon>Pseudomonadota</taxon>
        <taxon>Gammaproteobacteria</taxon>
        <taxon>Lysobacterales</taxon>
        <taxon>Lysobacteraceae</taxon>
        <taxon>Stenotrophomonas</taxon>
    </lineage>
</organism>
<dbReference type="Proteomes" id="UP001305421">
    <property type="component" value="Chromosome"/>
</dbReference>
<dbReference type="InterPro" id="IPR006311">
    <property type="entry name" value="TAT_signal"/>
</dbReference>
<protein>
    <submittedName>
        <fullName evidence="1">DUF1552 domain-containing protein</fullName>
    </submittedName>
</protein>
<reference evidence="1 2" key="1">
    <citation type="submission" date="2022-12" db="EMBL/GenBank/DDBJ databases">
        <title>Two new species, Stenotrophomonas aracearum and Stenotrophomonas oahuensis, isolated from Anthurium (Araceae family) in Hawaii.</title>
        <authorList>
            <person name="Chunag S.C."/>
            <person name="Dobhal S."/>
            <person name="Alvarez A."/>
            <person name="Arif M."/>
        </authorList>
    </citation>
    <scope>NUCLEOTIDE SEQUENCE [LARGE SCALE GENOMIC DNA]</scope>
    <source>
        <strain evidence="1 2">A5588</strain>
    </source>
</reference>
<accession>A0ABY9Y9Y2</accession>
<dbReference type="InterPro" id="IPR011447">
    <property type="entry name" value="DUF1552"/>
</dbReference>
<evidence type="ECO:0000313" key="2">
    <source>
        <dbReference type="Proteomes" id="UP001305421"/>
    </source>
</evidence>
<dbReference type="EMBL" id="CP115543">
    <property type="protein sequence ID" value="WNH47497.1"/>
    <property type="molecule type" value="Genomic_DNA"/>
</dbReference>
<evidence type="ECO:0000313" key="1">
    <source>
        <dbReference type="EMBL" id="WNH47497.1"/>
    </source>
</evidence>
<sequence>MSISISRRRLLLGLAAAGGLGALGAGAYYLNRASLARWAVDGRELKGALQGGKPKVVFAILADGLGTMKTTGEEPGHDAADPADRQLWHPWHEEVGKESYGFPGLDVENPLLAMVSSELEAYRSRSLYIRSAALSANFIAHNGWTSILRDGQMKHASIDHIIGQGLPNYTATQKAVFCGHITHNPNFRVSYSGGGTSIRDMQSNPHRLFASLFPDQAGRSRSGGKHVFDPALADLRELREGMSPRERQKLESHLDAIEQVQNDLDSGPVEPGPGCDPTLPEFDEAWLPDYSRRADVLAATSSVLATALACGATRVATFQIGASSENQAIYFDPYGDGTGPKFTDNAHEAAHLNRGSGPVEKRILWQQSRIWYVNRLKALLDDLARHQDPDVPEDSLLDHTLVVVTSELADGRPETSHDLPMVMIGGTKSHGLNVGNSNTGRFLHAGDQGDREDYMGKKVSIERIWATVAQSMGVQCDYGLNTPISGIFRGIG</sequence>
<proteinExistence type="predicted"/>
<name>A0ABY9Y9Y2_9GAMM</name>
<keyword evidence="2" id="KW-1185">Reference proteome</keyword>
<dbReference type="PROSITE" id="PS51318">
    <property type="entry name" value="TAT"/>
    <property type="match status" value="1"/>
</dbReference>
<dbReference type="RefSeq" id="WP_311182253.1">
    <property type="nucleotide sequence ID" value="NZ_CP115543.1"/>
</dbReference>